<keyword evidence="4" id="KW-1185">Reference proteome</keyword>
<sequence>MRASNGAGTSSCNRNALGVNFGAHRAVSAIMQMTHGLRAGPSAPRSTHNAFVTVFDLYFLSKIRLYEPTGPLRRNHMQYQALCDALASLIPGRIEAVLHDLRTGRIAYIAGAFSNRMAGDPSLLSEELPHASDIADGAVGPYVKRNWDGQRLRSVSAVVGRDGDTPTLMICINMLTGDLEGAAELLAQLTGSASDPRARPLVEGDWREAAHDIIGTVLSARQVTLAAARKADKAAILAELDKAGILQIRGAPDYVAKAMAISRAALYATLKDIRETEGQDIR</sequence>
<dbReference type="InterPro" id="IPR013559">
    <property type="entry name" value="YheO"/>
</dbReference>
<name>A0A2T7G584_9RHOB</name>
<dbReference type="InterPro" id="IPR039445">
    <property type="entry name" value="DauR-like_HTH"/>
</dbReference>
<dbReference type="Proteomes" id="UP000244446">
    <property type="component" value="Unassembled WGS sequence"/>
</dbReference>
<dbReference type="PANTHER" id="PTHR35568">
    <property type="entry name" value="TRANSCRIPTIONAL REGULATOR DAUR"/>
    <property type="match status" value="1"/>
</dbReference>
<organism evidence="3 4">
    <name type="scientific">Pelagivirga sediminicola</name>
    <dbReference type="NCBI Taxonomy" id="2170575"/>
    <lineage>
        <taxon>Bacteria</taxon>
        <taxon>Pseudomonadati</taxon>
        <taxon>Pseudomonadota</taxon>
        <taxon>Alphaproteobacteria</taxon>
        <taxon>Rhodobacterales</taxon>
        <taxon>Paracoccaceae</taxon>
        <taxon>Pelagivirga</taxon>
    </lineage>
</organism>
<evidence type="ECO:0000259" key="2">
    <source>
        <dbReference type="Pfam" id="PF13309"/>
    </source>
</evidence>
<reference evidence="3 4" key="1">
    <citation type="submission" date="2018-04" db="EMBL/GenBank/DDBJ databases">
        <title>Pelagivirga bohaiensis gen. nov., sp. nov., a bacterium isolated from the Bohai Sea.</title>
        <authorList>
            <person name="Ji X."/>
        </authorList>
    </citation>
    <scope>NUCLEOTIDE SEQUENCE [LARGE SCALE GENOMIC DNA]</scope>
    <source>
        <strain evidence="3 4">BH-SD19</strain>
    </source>
</reference>
<dbReference type="Pfam" id="PF13309">
    <property type="entry name" value="HTH_22"/>
    <property type="match status" value="1"/>
</dbReference>
<evidence type="ECO:0000259" key="1">
    <source>
        <dbReference type="Pfam" id="PF08348"/>
    </source>
</evidence>
<comment type="caution">
    <text evidence="3">The sequence shown here is derived from an EMBL/GenBank/DDBJ whole genome shotgun (WGS) entry which is preliminary data.</text>
</comment>
<gene>
    <name evidence="3" type="ORF">DC366_12840</name>
</gene>
<feature type="domain" description="Transcriptional regulator DauR-like HTH" evidence="2">
    <location>
        <begin position="212"/>
        <end position="271"/>
    </location>
</feature>
<evidence type="ECO:0000313" key="3">
    <source>
        <dbReference type="EMBL" id="PVA09574.1"/>
    </source>
</evidence>
<evidence type="ECO:0008006" key="5">
    <source>
        <dbReference type="Google" id="ProtNLM"/>
    </source>
</evidence>
<proteinExistence type="predicted"/>
<dbReference type="AlphaFoldDB" id="A0A2T7G584"/>
<accession>A0A2T7G584</accession>
<protein>
    <recommendedName>
        <fullName evidence="5">YheO-like domain-containing protein</fullName>
    </recommendedName>
</protein>
<dbReference type="PANTHER" id="PTHR35568:SF1">
    <property type="entry name" value="TRANSCRIPTIONAL REGULATOR DAUR"/>
    <property type="match status" value="1"/>
</dbReference>
<evidence type="ECO:0000313" key="4">
    <source>
        <dbReference type="Proteomes" id="UP000244446"/>
    </source>
</evidence>
<dbReference type="Pfam" id="PF08348">
    <property type="entry name" value="PAS_6"/>
    <property type="match status" value="1"/>
</dbReference>
<dbReference type="InterPro" id="IPR039446">
    <property type="entry name" value="DauR-like"/>
</dbReference>
<dbReference type="EMBL" id="QCYH01000007">
    <property type="protein sequence ID" value="PVA09574.1"/>
    <property type="molecule type" value="Genomic_DNA"/>
</dbReference>
<feature type="domain" description="YheO-like" evidence="1">
    <location>
        <begin position="78"/>
        <end position="179"/>
    </location>
</feature>